<gene>
    <name evidence="5" type="ORF">C1H46_039276</name>
</gene>
<dbReference type="InterPro" id="IPR017871">
    <property type="entry name" value="ABC_transporter-like_CS"/>
</dbReference>
<dbReference type="STRING" id="106549.A0A540KLY4"/>
<evidence type="ECO:0000313" key="6">
    <source>
        <dbReference type="Proteomes" id="UP000315295"/>
    </source>
</evidence>
<dbReference type="InterPro" id="IPR003439">
    <property type="entry name" value="ABC_transporter-like_ATP-bd"/>
</dbReference>
<dbReference type="GO" id="GO:0042626">
    <property type="term" value="F:ATPase-coupled transmembrane transporter activity"/>
    <property type="evidence" value="ECO:0007669"/>
    <property type="project" value="TreeGrafter"/>
</dbReference>
<sequence length="234" mass="26038">MLGELPPRTDASVVVRGTVAYVPQVSWIFNATGRDLTEIGERGVNISGGQKQRVSMARAVYSDSDVYIFDDPLSALDAHVAREVFNHCIKEELQGKTRVLVTNQLHFLPQVDRIILVSEGMIKGEGTFKELSESSTLFQKLMENAGKLEAHVEEKEESENDNHESSTPTSNGVSNELPKDASNPEKGKGAKSVLIKQEERETGIVSWEILMRSSSSFEQHMVKCLDIKKHIKEL</sequence>
<dbReference type="GO" id="GO:0016887">
    <property type="term" value="F:ATP hydrolysis activity"/>
    <property type="evidence" value="ECO:0007669"/>
    <property type="project" value="InterPro"/>
</dbReference>
<feature type="compositionally biased region" description="Basic and acidic residues" evidence="3">
    <location>
        <begin position="150"/>
        <end position="164"/>
    </location>
</feature>
<dbReference type="InterPro" id="IPR027417">
    <property type="entry name" value="P-loop_NTPase"/>
</dbReference>
<dbReference type="EMBL" id="VIEB01001121">
    <property type="protein sequence ID" value="TQD75179.1"/>
    <property type="molecule type" value="Genomic_DNA"/>
</dbReference>
<dbReference type="GO" id="GO:0005524">
    <property type="term" value="F:ATP binding"/>
    <property type="evidence" value="ECO:0007669"/>
    <property type="project" value="UniProtKB-KW"/>
</dbReference>
<organism evidence="5 6">
    <name type="scientific">Malus baccata</name>
    <name type="common">Siberian crab apple</name>
    <name type="synonym">Pyrus baccata</name>
    <dbReference type="NCBI Taxonomy" id="106549"/>
    <lineage>
        <taxon>Eukaryota</taxon>
        <taxon>Viridiplantae</taxon>
        <taxon>Streptophyta</taxon>
        <taxon>Embryophyta</taxon>
        <taxon>Tracheophyta</taxon>
        <taxon>Spermatophyta</taxon>
        <taxon>Magnoliopsida</taxon>
        <taxon>eudicotyledons</taxon>
        <taxon>Gunneridae</taxon>
        <taxon>Pentapetalae</taxon>
        <taxon>rosids</taxon>
        <taxon>fabids</taxon>
        <taxon>Rosales</taxon>
        <taxon>Rosaceae</taxon>
        <taxon>Amygdaloideae</taxon>
        <taxon>Maleae</taxon>
        <taxon>Malus</taxon>
    </lineage>
</organism>
<evidence type="ECO:0000313" key="5">
    <source>
        <dbReference type="EMBL" id="TQD75179.1"/>
    </source>
</evidence>
<dbReference type="AlphaFoldDB" id="A0A540KLY4"/>
<keyword evidence="6" id="KW-1185">Reference proteome</keyword>
<dbReference type="PROSITE" id="PS00211">
    <property type="entry name" value="ABC_TRANSPORTER_1"/>
    <property type="match status" value="1"/>
</dbReference>
<name>A0A540KLY4_MALBA</name>
<reference evidence="5 6" key="1">
    <citation type="journal article" date="2019" name="G3 (Bethesda)">
        <title>Sequencing of a Wild Apple (Malus baccata) Genome Unravels the Differences Between Cultivated and Wild Apple Species Regarding Disease Resistance and Cold Tolerance.</title>
        <authorList>
            <person name="Chen X."/>
        </authorList>
    </citation>
    <scope>NUCLEOTIDE SEQUENCE [LARGE SCALE GENOMIC DNA]</scope>
    <source>
        <strain evidence="6">cv. Shandingzi</strain>
        <tissue evidence="5">Leaves</tissue>
    </source>
</reference>
<feature type="region of interest" description="Disordered" evidence="3">
    <location>
        <begin position="150"/>
        <end position="195"/>
    </location>
</feature>
<dbReference type="Pfam" id="PF00005">
    <property type="entry name" value="ABC_tran"/>
    <property type="match status" value="1"/>
</dbReference>
<dbReference type="Proteomes" id="UP000315295">
    <property type="component" value="Unassembled WGS sequence"/>
</dbReference>
<evidence type="ECO:0000256" key="1">
    <source>
        <dbReference type="ARBA" id="ARBA00022741"/>
    </source>
</evidence>
<dbReference type="Gene3D" id="3.40.50.300">
    <property type="entry name" value="P-loop containing nucleotide triphosphate hydrolases"/>
    <property type="match status" value="1"/>
</dbReference>
<dbReference type="PANTHER" id="PTHR24223:SF375">
    <property type="entry name" value="ABC TRANSPORTER C FAMILY MEMBER 11-RELATED"/>
    <property type="match status" value="1"/>
</dbReference>
<dbReference type="InterPro" id="IPR050173">
    <property type="entry name" value="ABC_transporter_C-like"/>
</dbReference>
<dbReference type="GO" id="GO:0016020">
    <property type="term" value="C:membrane"/>
    <property type="evidence" value="ECO:0007669"/>
    <property type="project" value="TreeGrafter"/>
</dbReference>
<proteinExistence type="predicted"/>
<comment type="caution">
    <text evidence="5">The sequence shown here is derived from an EMBL/GenBank/DDBJ whole genome shotgun (WGS) entry which is preliminary data.</text>
</comment>
<protein>
    <recommendedName>
        <fullName evidence="4">ABC transporter domain-containing protein</fullName>
    </recommendedName>
</protein>
<keyword evidence="1" id="KW-0547">Nucleotide-binding</keyword>
<feature type="domain" description="ABC transporter" evidence="4">
    <location>
        <begin position="37"/>
        <end position="73"/>
    </location>
</feature>
<evidence type="ECO:0000256" key="3">
    <source>
        <dbReference type="SAM" id="MobiDB-lite"/>
    </source>
</evidence>
<feature type="compositionally biased region" description="Basic and acidic residues" evidence="3">
    <location>
        <begin position="177"/>
        <end position="188"/>
    </location>
</feature>
<accession>A0A540KLY4</accession>
<dbReference type="PANTHER" id="PTHR24223">
    <property type="entry name" value="ATP-BINDING CASSETTE SUB-FAMILY C"/>
    <property type="match status" value="1"/>
</dbReference>
<keyword evidence="2" id="KW-0067">ATP-binding</keyword>
<evidence type="ECO:0000256" key="2">
    <source>
        <dbReference type="ARBA" id="ARBA00022840"/>
    </source>
</evidence>
<evidence type="ECO:0000259" key="4">
    <source>
        <dbReference type="Pfam" id="PF00005"/>
    </source>
</evidence>
<dbReference type="SUPFAM" id="SSF52540">
    <property type="entry name" value="P-loop containing nucleoside triphosphate hydrolases"/>
    <property type="match status" value="1"/>
</dbReference>